<evidence type="ECO:0000313" key="2">
    <source>
        <dbReference type="Proteomes" id="UP000199286"/>
    </source>
</evidence>
<gene>
    <name evidence="1" type="ORF">SAMN05444340_10641</name>
</gene>
<accession>A0A1H3J585</accession>
<sequence length="110" mass="12078">MASKDGQPDLTPPRAVADAAARGLELRRRFHRGGTAVGVARARDLSNRRRLSPQTIQRMTSYFARHAVDKKASGFGNDDDPSAGYVAWLLWGGDPGRDWAERMARALDDA</sequence>
<keyword evidence="2" id="KW-1185">Reference proteome</keyword>
<dbReference type="OrthoDB" id="7270696at2"/>
<protein>
    <submittedName>
        <fullName evidence="1">Uncharacterized protein</fullName>
    </submittedName>
</protein>
<organism evidence="1 2">
    <name type="scientific">Citreimonas salinaria</name>
    <dbReference type="NCBI Taxonomy" id="321339"/>
    <lineage>
        <taxon>Bacteria</taxon>
        <taxon>Pseudomonadati</taxon>
        <taxon>Pseudomonadota</taxon>
        <taxon>Alphaproteobacteria</taxon>
        <taxon>Rhodobacterales</taxon>
        <taxon>Roseobacteraceae</taxon>
        <taxon>Citreimonas</taxon>
    </lineage>
</organism>
<dbReference type="AlphaFoldDB" id="A0A1H3J585"/>
<proteinExistence type="predicted"/>
<reference evidence="1 2" key="1">
    <citation type="submission" date="2016-10" db="EMBL/GenBank/DDBJ databases">
        <authorList>
            <person name="de Groot N.N."/>
        </authorList>
    </citation>
    <scope>NUCLEOTIDE SEQUENCE [LARGE SCALE GENOMIC DNA]</scope>
    <source>
        <strain evidence="1 2">DSM 26880</strain>
    </source>
</reference>
<evidence type="ECO:0000313" key="1">
    <source>
        <dbReference type="EMBL" id="SDY34608.1"/>
    </source>
</evidence>
<dbReference type="EMBL" id="FNPF01000006">
    <property type="protein sequence ID" value="SDY34608.1"/>
    <property type="molecule type" value="Genomic_DNA"/>
</dbReference>
<name>A0A1H3J585_9RHOB</name>
<dbReference type="Proteomes" id="UP000199286">
    <property type="component" value="Unassembled WGS sequence"/>
</dbReference>
<dbReference type="RefSeq" id="WP_089882605.1">
    <property type="nucleotide sequence ID" value="NZ_FNPF01000006.1"/>
</dbReference>